<keyword evidence="2" id="KW-0732">Signal</keyword>
<feature type="chain" id="PRO_5002225101" description="Peptidase A1 domain-containing protein" evidence="2">
    <location>
        <begin position="19"/>
        <end position="353"/>
    </location>
</feature>
<evidence type="ECO:0000259" key="3">
    <source>
        <dbReference type="PROSITE" id="PS51767"/>
    </source>
</evidence>
<dbReference type="InterPro" id="IPR033121">
    <property type="entry name" value="PEPTIDASE_A1"/>
</dbReference>
<dbReference type="HOGENOM" id="CLU_013253_1_4_1"/>
<dbReference type="Gene3D" id="2.40.70.10">
    <property type="entry name" value="Acid Proteases"/>
    <property type="match status" value="2"/>
</dbReference>
<feature type="domain" description="Peptidase A1" evidence="3">
    <location>
        <begin position="38"/>
        <end position="337"/>
    </location>
</feature>
<accession>A0A0D0C9V5</accession>
<dbReference type="Proteomes" id="UP000053593">
    <property type="component" value="Unassembled WGS sequence"/>
</dbReference>
<dbReference type="CDD" id="cd05471">
    <property type="entry name" value="pepsin_like"/>
    <property type="match status" value="1"/>
</dbReference>
<dbReference type="AlphaFoldDB" id="A0A0D0C9V5"/>
<proteinExistence type="inferred from homology"/>
<sequence length="353" mass="38064">MISKGAFIASVTLALLVAAPPLEHDQQQRRGAICLPKYFMIKPIAALPSHIQARFCKRQAESLMDENDVEGVPSSWYKSLTCSSKSKYSASTSSSSSSSEQSGIFEIKYSDLSILSYVSGPVHTNTSTIAIASINVKGQTFFPVTTLSSSFADNLIEDIFGLAFPSVSSLNAAHFFVSANSQSAVASNEFGFFLASSSDSISFKYHDVDPSTIFWQITGVSIASGGTSAISGFNTIINSATTFMYGPPSAIQQFYKFVPGAQVFDSIKGFYTFPCNNVPDVLFCWGGGDCSISANSFNLRAALASQDFVPGLNPWLLGDRSNIYTGFSFDRNTVGFSHLSHDSNWQSTSRICL</sequence>
<feature type="signal peptide" evidence="2">
    <location>
        <begin position="1"/>
        <end position="18"/>
    </location>
</feature>
<evidence type="ECO:0000313" key="5">
    <source>
        <dbReference type="Proteomes" id="UP000053593"/>
    </source>
</evidence>
<dbReference type="EMBL" id="KN834860">
    <property type="protein sequence ID" value="KIK51568.1"/>
    <property type="molecule type" value="Genomic_DNA"/>
</dbReference>
<dbReference type="PANTHER" id="PTHR47966:SF51">
    <property type="entry name" value="BETA-SITE APP-CLEAVING ENZYME, ISOFORM A-RELATED"/>
    <property type="match status" value="1"/>
</dbReference>
<organism evidence="4 5">
    <name type="scientific">Collybiopsis luxurians FD-317 M1</name>
    <dbReference type="NCBI Taxonomy" id="944289"/>
    <lineage>
        <taxon>Eukaryota</taxon>
        <taxon>Fungi</taxon>
        <taxon>Dikarya</taxon>
        <taxon>Basidiomycota</taxon>
        <taxon>Agaricomycotina</taxon>
        <taxon>Agaricomycetes</taxon>
        <taxon>Agaricomycetidae</taxon>
        <taxon>Agaricales</taxon>
        <taxon>Marasmiineae</taxon>
        <taxon>Omphalotaceae</taxon>
        <taxon>Collybiopsis</taxon>
        <taxon>Collybiopsis luxurians</taxon>
    </lineage>
</organism>
<dbReference type="Pfam" id="PF00026">
    <property type="entry name" value="Asp"/>
    <property type="match status" value="1"/>
</dbReference>
<dbReference type="PANTHER" id="PTHR47966">
    <property type="entry name" value="BETA-SITE APP-CLEAVING ENZYME, ISOFORM A-RELATED"/>
    <property type="match status" value="1"/>
</dbReference>
<dbReference type="PROSITE" id="PS51767">
    <property type="entry name" value="PEPTIDASE_A1"/>
    <property type="match status" value="1"/>
</dbReference>
<gene>
    <name evidence="4" type="ORF">GYMLUDRAFT_78145</name>
</gene>
<dbReference type="InterPro" id="IPR034164">
    <property type="entry name" value="Pepsin-like_dom"/>
</dbReference>
<dbReference type="GO" id="GO:0006508">
    <property type="term" value="P:proteolysis"/>
    <property type="evidence" value="ECO:0007669"/>
    <property type="project" value="InterPro"/>
</dbReference>
<keyword evidence="5" id="KW-1185">Reference proteome</keyword>
<evidence type="ECO:0000256" key="2">
    <source>
        <dbReference type="SAM" id="SignalP"/>
    </source>
</evidence>
<dbReference type="OrthoDB" id="15189at2759"/>
<evidence type="ECO:0000256" key="1">
    <source>
        <dbReference type="ARBA" id="ARBA00007447"/>
    </source>
</evidence>
<dbReference type="GO" id="GO:0004190">
    <property type="term" value="F:aspartic-type endopeptidase activity"/>
    <property type="evidence" value="ECO:0007669"/>
    <property type="project" value="InterPro"/>
</dbReference>
<reference evidence="4 5" key="1">
    <citation type="submission" date="2014-04" db="EMBL/GenBank/DDBJ databases">
        <title>Evolutionary Origins and Diversification of the Mycorrhizal Mutualists.</title>
        <authorList>
            <consortium name="DOE Joint Genome Institute"/>
            <consortium name="Mycorrhizal Genomics Consortium"/>
            <person name="Kohler A."/>
            <person name="Kuo A."/>
            <person name="Nagy L.G."/>
            <person name="Floudas D."/>
            <person name="Copeland A."/>
            <person name="Barry K.W."/>
            <person name="Cichocki N."/>
            <person name="Veneault-Fourrey C."/>
            <person name="LaButti K."/>
            <person name="Lindquist E.A."/>
            <person name="Lipzen A."/>
            <person name="Lundell T."/>
            <person name="Morin E."/>
            <person name="Murat C."/>
            <person name="Riley R."/>
            <person name="Ohm R."/>
            <person name="Sun H."/>
            <person name="Tunlid A."/>
            <person name="Henrissat B."/>
            <person name="Grigoriev I.V."/>
            <person name="Hibbett D.S."/>
            <person name="Martin F."/>
        </authorList>
    </citation>
    <scope>NUCLEOTIDE SEQUENCE [LARGE SCALE GENOMIC DNA]</scope>
    <source>
        <strain evidence="4 5">FD-317 M1</strain>
    </source>
</reference>
<evidence type="ECO:0000313" key="4">
    <source>
        <dbReference type="EMBL" id="KIK51568.1"/>
    </source>
</evidence>
<name>A0A0D0C9V5_9AGAR</name>
<dbReference type="InterPro" id="IPR001461">
    <property type="entry name" value="Aspartic_peptidase_A1"/>
</dbReference>
<dbReference type="SUPFAM" id="SSF50630">
    <property type="entry name" value="Acid proteases"/>
    <property type="match status" value="1"/>
</dbReference>
<dbReference type="InterPro" id="IPR021109">
    <property type="entry name" value="Peptidase_aspartic_dom_sf"/>
</dbReference>
<comment type="similarity">
    <text evidence="1">Belongs to the peptidase A1 family.</text>
</comment>
<protein>
    <recommendedName>
        <fullName evidence="3">Peptidase A1 domain-containing protein</fullName>
    </recommendedName>
</protein>